<accession>B9THE6</accession>
<reference evidence="3" key="1">
    <citation type="journal article" date="2010" name="Nat. Biotechnol.">
        <title>Draft genome sequence of the oilseed species Ricinus communis.</title>
        <authorList>
            <person name="Chan A.P."/>
            <person name="Crabtree J."/>
            <person name="Zhao Q."/>
            <person name="Lorenzi H."/>
            <person name="Orvis J."/>
            <person name="Puiu D."/>
            <person name="Melake-Berhan A."/>
            <person name="Jones K.M."/>
            <person name="Redman J."/>
            <person name="Chen G."/>
            <person name="Cahoon E.B."/>
            <person name="Gedil M."/>
            <person name="Stanke M."/>
            <person name="Haas B.J."/>
            <person name="Wortman J.R."/>
            <person name="Fraser-Liggett C.M."/>
            <person name="Ravel J."/>
            <person name="Rabinowicz P.D."/>
        </authorList>
    </citation>
    <scope>NUCLEOTIDE SEQUENCE [LARGE SCALE GENOMIC DNA]</scope>
    <source>
        <strain evidence="3">cv. Hale</strain>
    </source>
</reference>
<feature type="region of interest" description="Disordered" evidence="1">
    <location>
        <begin position="25"/>
        <end position="58"/>
    </location>
</feature>
<organism evidence="2 3">
    <name type="scientific">Ricinus communis</name>
    <name type="common">Castor bean</name>
    <dbReference type="NCBI Taxonomy" id="3988"/>
    <lineage>
        <taxon>Eukaryota</taxon>
        <taxon>Viridiplantae</taxon>
        <taxon>Streptophyta</taxon>
        <taxon>Embryophyta</taxon>
        <taxon>Tracheophyta</taxon>
        <taxon>Spermatophyta</taxon>
        <taxon>Magnoliopsida</taxon>
        <taxon>eudicotyledons</taxon>
        <taxon>Gunneridae</taxon>
        <taxon>Pentapetalae</taxon>
        <taxon>rosids</taxon>
        <taxon>fabids</taxon>
        <taxon>Malpighiales</taxon>
        <taxon>Euphorbiaceae</taxon>
        <taxon>Acalyphoideae</taxon>
        <taxon>Acalypheae</taxon>
        <taxon>Ricinus</taxon>
    </lineage>
</organism>
<feature type="compositionally biased region" description="Low complexity" evidence="1">
    <location>
        <begin position="45"/>
        <end position="58"/>
    </location>
</feature>
<evidence type="ECO:0000313" key="2">
    <source>
        <dbReference type="EMBL" id="EEF24716.1"/>
    </source>
</evidence>
<dbReference type="AlphaFoldDB" id="B9THE6"/>
<name>B9THE6_RICCO</name>
<evidence type="ECO:0000256" key="1">
    <source>
        <dbReference type="SAM" id="MobiDB-lite"/>
    </source>
</evidence>
<dbReference type="InParanoid" id="B9THE6"/>
<keyword evidence="3" id="KW-1185">Reference proteome</keyword>
<sequence length="177" mass="19171">MVVALNIAYCAGKYAERSSIQQMVSKKKDLTPNLSNCPKPEADPEVSSSGGEDQGDGQAAAFAVAEGDAAAVGFGDFARQRQAEARAAALRRVEGDEGVRQHGVVHARATVEHVDADDVLHPSHVQLDVFRPRAGFVGVLQQVEQRLFHLRAVDAGRRLRQLSTQAERDLVRQPGHE</sequence>
<dbReference type="EMBL" id="EQ981479">
    <property type="protein sequence ID" value="EEF24716.1"/>
    <property type="molecule type" value="Genomic_DNA"/>
</dbReference>
<dbReference type="Proteomes" id="UP000008311">
    <property type="component" value="Unassembled WGS sequence"/>
</dbReference>
<feature type="non-terminal residue" evidence="2">
    <location>
        <position position="177"/>
    </location>
</feature>
<protein>
    <submittedName>
        <fullName evidence="2">Uncharacterized protein</fullName>
    </submittedName>
</protein>
<evidence type="ECO:0000313" key="3">
    <source>
        <dbReference type="Proteomes" id="UP000008311"/>
    </source>
</evidence>
<gene>
    <name evidence="2" type="ORF">RCOM_1834600</name>
</gene>
<proteinExistence type="predicted"/>